<dbReference type="InterPro" id="IPR002081">
    <property type="entry name" value="Cryptochrome/DNA_photolyase_1"/>
</dbReference>
<dbReference type="Proteomes" id="UP000030598">
    <property type="component" value="Unassembled WGS sequence"/>
</dbReference>
<dbReference type="GO" id="GO:0009416">
    <property type="term" value="P:response to light stimulus"/>
    <property type="evidence" value="ECO:0007669"/>
    <property type="project" value="TreeGrafter"/>
</dbReference>
<dbReference type="InterPro" id="IPR006050">
    <property type="entry name" value="DNA_photolyase_N"/>
</dbReference>
<evidence type="ECO:0000259" key="7">
    <source>
        <dbReference type="PROSITE" id="PS51645"/>
    </source>
</evidence>
<dbReference type="eggNOG" id="COG0415">
    <property type="taxonomic scope" value="Bacteria"/>
</dbReference>
<feature type="domain" description="Photolyase/cryptochrome alpha/beta" evidence="7">
    <location>
        <begin position="4"/>
        <end position="132"/>
    </location>
</feature>
<dbReference type="Pfam" id="PF03441">
    <property type="entry name" value="FAD_binding_7"/>
    <property type="match status" value="1"/>
</dbReference>
<dbReference type="InterPro" id="IPR036134">
    <property type="entry name" value="Crypto/Photolyase_FAD-like_sf"/>
</dbReference>
<evidence type="ECO:0000256" key="5">
    <source>
        <dbReference type="PIRSR" id="PIRSR602081-2"/>
    </source>
</evidence>
<dbReference type="EC" id="4.1.99.3" evidence="8"/>
<dbReference type="SUPFAM" id="SSF52425">
    <property type="entry name" value="Cryptochrome/photolyase, N-terminal domain"/>
    <property type="match status" value="1"/>
</dbReference>
<dbReference type="Gene3D" id="3.40.50.620">
    <property type="entry name" value="HUPs"/>
    <property type="match status" value="1"/>
</dbReference>
<dbReference type="RefSeq" id="WP_032524041.1">
    <property type="nucleotide sequence ID" value="NZ_CP138934.1"/>
</dbReference>
<evidence type="ECO:0000256" key="2">
    <source>
        <dbReference type="ARBA" id="ARBA00022827"/>
    </source>
</evidence>
<gene>
    <name evidence="8" type="ORF">EU91_0454</name>
</gene>
<comment type="caution">
    <text evidence="8">The sequence shown here is derived from an EMBL/GenBank/DDBJ whole genome shotgun (WGS) entry which is preliminary data.</text>
</comment>
<feature type="binding site" evidence="4">
    <location>
        <begin position="290"/>
        <end position="297"/>
    </location>
    <ligand>
        <name>FAD</name>
        <dbReference type="ChEBI" id="CHEBI:57692"/>
    </ligand>
</feature>
<dbReference type="GO" id="GO:0006950">
    <property type="term" value="P:response to stress"/>
    <property type="evidence" value="ECO:0007669"/>
    <property type="project" value="UniProtKB-ARBA"/>
</dbReference>
<feature type="site" description="Electron transfer via tryptophanyl radical" evidence="5">
    <location>
        <position position="321"/>
    </location>
</feature>
<sequence>MNKPRILFWHRKDLRILDNQALIKAFSLSNAITSTYIFDKNYPHDFNASSRAWFLGNSLQELGNNWKKMGSRLIMKEGDPVLIIPQLAKKIDAKFVFWNRSIEPYEINRDLKIKKILKELNIQVIETWDHLLVEPLKIFSGNNKPYSVYGPFYKNLKSKMNLLGPYEEDNVVFQFKDIDNKLKENMTINSSDSVLEKFIKNTKFPGSNICPCRPGENAAETLLENFINEKKIYSYNSSRDFPSHNGTSFLSASLRFGTISIRKIWNTTLNLNSDFANQGNYLSIETWQKELVWREFYQHCLFHFPELEKGPYRKKWDHFPWQNNNERFQHWSNGETGVPIVDAAMRQLNSTGWMHNRCRMIVASFLVKDLICNWQMGEKKFMETLVDGDLAANNGGWQWSASSGMDPKPLRIFNPYTQAKKFDPICEYIKYWIPELSKVSNSELLNGEISNLEKNNYSIPIVNHNIQQKLFKSLYAEI</sequence>
<dbReference type="PROSITE" id="PS51645">
    <property type="entry name" value="PHR_CRY_ALPHA_BETA"/>
    <property type="match status" value="1"/>
</dbReference>
<dbReference type="PROSITE" id="PS00691">
    <property type="entry name" value="DNA_PHOTOLYASES_1_2"/>
    <property type="match status" value="1"/>
</dbReference>
<evidence type="ECO:0000256" key="3">
    <source>
        <dbReference type="ARBA" id="ARBA00022991"/>
    </source>
</evidence>
<dbReference type="GO" id="GO:0006139">
    <property type="term" value="P:nucleobase-containing compound metabolic process"/>
    <property type="evidence" value="ECO:0007669"/>
    <property type="project" value="UniProtKB-ARBA"/>
</dbReference>
<dbReference type="STRING" id="59925.EU91_0454"/>
<dbReference type="InterPro" id="IPR014729">
    <property type="entry name" value="Rossmann-like_a/b/a_fold"/>
</dbReference>
<dbReference type="InterPro" id="IPR005101">
    <property type="entry name" value="Cryptochr/Photolyase_FAD-bd"/>
</dbReference>
<feature type="binding site" evidence="4">
    <location>
        <begin position="247"/>
        <end position="251"/>
    </location>
    <ligand>
        <name>FAD</name>
        <dbReference type="ChEBI" id="CHEBI:57692"/>
    </ligand>
</feature>
<dbReference type="PANTHER" id="PTHR11455">
    <property type="entry name" value="CRYPTOCHROME"/>
    <property type="match status" value="1"/>
</dbReference>
<keyword evidence="8" id="KW-0456">Lyase</keyword>
<comment type="similarity">
    <text evidence="6">Belongs to the DNA photolyase family.</text>
</comment>
<keyword evidence="1 4" id="KW-0285">Flavoprotein</keyword>
<dbReference type="PRINTS" id="PR00147">
    <property type="entry name" value="DNAPHOTLYASE"/>
</dbReference>
<dbReference type="PROSITE" id="PS00394">
    <property type="entry name" value="DNA_PHOTOLYASES_1_1"/>
    <property type="match status" value="1"/>
</dbReference>
<dbReference type="InterPro" id="IPR036155">
    <property type="entry name" value="Crypto/Photolyase_N_sf"/>
</dbReference>
<evidence type="ECO:0000313" key="8">
    <source>
        <dbReference type="EMBL" id="KGF88521.1"/>
    </source>
</evidence>
<protein>
    <submittedName>
        <fullName evidence="8">Deoxyribodipyrimidine photolyase</fullName>
        <ecNumber evidence="8">4.1.99.3</ecNumber>
    </submittedName>
</protein>
<dbReference type="GO" id="GO:0003677">
    <property type="term" value="F:DNA binding"/>
    <property type="evidence" value="ECO:0007669"/>
    <property type="project" value="TreeGrafter"/>
</dbReference>
<dbReference type="GO" id="GO:0003904">
    <property type="term" value="F:deoxyribodipyrimidine photo-lyase activity"/>
    <property type="evidence" value="ECO:0007669"/>
    <property type="project" value="UniProtKB-EC"/>
</dbReference>
<feature type="binding site" evidence="4">
    <location>
        <position position="287"/>
    </location>
    <ligand>
        <name>FAD</name>
        <dbReference type="ChEBI" id="CHEBI:57692"/>
    </ligand>
</feature>
<dbReference type="Pfam" id="PF00875">
    <property type="entry name" value="DNA_photolyase"/>
    <property type="match status" value="1"/>
</dbReference>
<feature type="site" description="Electron transfer via tryptophanyl radical" evidence="5">
    <location>
        <position position="374"/>
    </location>
</feature>
<feature type="binding site" evidence="4">
    <location>
        <position position="235"/>
    </location>
    <ligand>
        <name>FAD</name>
        <dbReference type="ChEBI" id="CHEBI:57692"/>
    </ligand>
</feature>
<dbReference type="EMBL" id="JNAH01000003">
    <property type="protein sequence ID" value="KGF88521.1"/>
    <property type="molecule type" value="Genomic_DNA"/>
</dbReference>
<keyword evidence="2 4" id="KW-0274">FAD</keyword>
<dbReference type="OrthoDB" id="9772484at2"/>
<dbReference type="Gene3D" id="1.10.579.10">
    <property type="entry name" value="DNA Cyclobutane Dipyrimidine Photolyase, subunit A, domain 3"/>
    <property type="match status" value="1"/>
</dbReference>
<evidence type="ECO:0000256" key="4">
    <source>
        <dbReference type="PIRSR" id="PIRSR602081-1"/>
    </source>
</evidence>
<reference evidence="9" key="1">
    <citation type="journal article" date="2014" name="Sci. Data">
        <title>Genomes of diverse isolates of the marine cyanobacterium Prochlorococcus.</title>
        <authorList>
            <person name="Biller S."/>
            <person name="Berube P."/>
            <person name="Thompson J."/>
            <person name="Kelly L."/>
            <person name="Roggensack S."/>
            <person name="Awad L."/>
            <person name="Roache-Johnson K."/>
            <person name="Ding H."/>
            <person name="Giovannoni S.J."/>
            <person name="Moore L.R."/>
            <person name="Chisholm S.W."/>
        </authorList>
    </citation>
    <scope>NUCLEOTIDE SEQUENCE [LARGE SCALE GENOMIC DNA]</scope>
    <source>
        <strain evidence="9">GP2</strain>
    </source>
</reference>
<dbReference type="GO" id="GO:0071949">
    <property type="term" value="F:FAD binding"/>
    <property type="evidence" value="ECO:0007669"/>
    <property type="project" value="TreeGrafter"/>
</dbReference>
<dbReference type="SUPFAM" id="SSF48173">
    <property type="entry name" value="Cryptochrome/photolyase FAD-binding domain"/>
    <property type="match status" value="1"/>
</dbReference>
<feature type="site" description="Electron transfer via tryptophanyl radical" evidence="5">
    <location>
        <position position="397"/>
    </location>
</feature>
<feature type="binding site" evidence="4">
    <location>
        <begin position="387"/>
        <end position="389"/>
    </location>
    <ligand>
        <name>FAD</name>
        <dbReference type="ChEBI" id="CHEBI:57692"/>
    </ligand>
</feature>
<dbReference type="InterPro" id="IPR018394">
    <property type="entry name" value="DNA_photolyase_1_CS_C"/>
</dbReference>
<keyword evidence="3 6" id="KW-0157">Chromophore</keyword>
<evidence type="ECO:0000313" key="9">
    <source>
        <dbReference type="Proteomes" id="UP000030598"/>
    </source>
</evidence>
<name>A0A0A1ZJ36_PROMR</name>
<accession>A0A0A1ZJ36</accession>
<evidence type="ECO:0000256" key="6">
    <source>
        <dbReference type="RuleBase" id="RU004182"/>
    </source>
</evidence>
<dbReference type="Gene3D" id="1.25.40.80">
    <property type="match status" value="1"/>
</dbReference>
<proteinExistence type="inferred from homology"/>
<dbReference type="AlphaFoldDB" id="A0A0A1ZJ36"/>
<dbReference type="PANTHER" id="PTHR11455:SF9">
    <property type="entry name" value="CRYPTOCHROME CIRCADIAN CLOCK 5 ISOFORM X1"/>
    <property type="match status" value="1"/>
</dbReference>
<comment type="cofactor">
    <cofactor evidence="4">
        <name>FAD</name>
        <dbReference type="ChEBI" id="CHEBI:57692"/>
    </cofactor>
    <text evidence="4">Binds 1 FAD per subunit.</text>
</comment>
<organism evidence="8 9">
    <name type="scientific">Prochlorococcus marinus str. GP2</name>
    <dbReference type="NCBI Taxonomy" id="59925"/>
    <lineage>
        <taxon>Bacteria</taxon>
        <taxon>Bacillati</taxon>
        <taxon>Cyanobacteriota</taxon>
        <taxon>Cyanophyceae</taxon>
        <taxon>Synechococcales</taxon>
        <taxon>Prochlorococcaceae</taxon>
        <taxon>Prochlorococcus</taxon>
    </lineage>
</organism>
<evidence type="ECO:0000256" key="1">
    <source>
        <dbReference type="ARBA" id="ARBA00022630"/>
    </source>
</evidence>